<dbReference type="Pfam" id="PF26059">
    <property type="entry name" value="DUF8020"/>
    <property type="match status" value="1"/>
</dbReference>
<dbReference type="RefSeq" id="WP_188547768.1">
    <property type="nucleotide sequence ID" value="NZ_BMCU01000007.1"/>
</dbReference>
<feature type="signal peptide" evidence="1">
    <location>
        <begin position="1"/>
        <end position="21"/>
    </location>
</feature>
<gene>
    <name evidence="3" type="ORF">GCM10007304_47720</name>
</gene>
<evidence type="ECO:0000256" key="1">
    <source>
        <dbReference type="SAM" id="SignalP"/>
    </source>
</evidence>
<protein>
    <recommendedName>
        <fullName evidence="2">DUF8020 domain-containing protein</fullName>
    </recommendedName>
</protein>
<dbReference type="EMBL" id="BMCU01000007">
    <property type="protein sequence ID" value="GGG28333.1"/>
    <property type="molecule type" value="Genomic_DNA"/>
</dbReference>
<reference evidence="3" key="1">
    <citation type="journal article" date="2014" name="Int. J. Syst. Evol. Microbiol.">
        <title>Complete genome sequence of Corynebacterium casei LMG S-19264T (=DSM 44701T), isolated from a smear-ripened cheese.</title>
        <authorList>
            <consortium name="US DOE Joint Genome Institute (JGI-PGF)"/>
            <person name="Walter F."/>
            <person name="Albersmeier A."/>
            <person name="Kalinowski J."/>
            <person name="Ruckert C."/>
        </authorList>
    </citation>
    <scope>NUCLEOTIDE SEQUENCE</scope>
    <source>
        <strain evidence="3">CCM 7905</strain>
    </source>
</reference>
<reference evidence="3" key="2">
    <citation type="submission" date="2020-09" db="EMBL/GenBank/DDBJ databases">
        <authorList>
            <person name="Sun Q."/>
            <person name="Sedlacek I."/>
        </authorList>
    </citation>
    <scope>NUCLEOTIDE SEQUENCE</scope>
    <source>
        <strain evidence="3">CCM 7905</strain>
    </source>
</reference>
<dbReference type="AlphaFoldDB" id="A0A917G8N8"/>
<feature type="domain" description="DUF8020" evidence="2">
    <location>
        <begin position="39"/>
        <end position="111"/>
    </location>
</feature>
<name>A0A917G8N8_9NOCA</name>
<keyword evidence="4" id="KW-1185">Reference proteome</keyword>
<dbReference type="Proteomes" id="UP000654257">
    <property type="component" value="Unassembled WGS sequence"/>
</dbReference>
<comment type="caution">
    <text evidence="3">The sequence shown here is derived from an EMBL/GenBank/DDBJ whole genome shotgun (WGS) entry which is preliminary data.</text>
</comment>
<keyword evidence="1" id="KW-0732">Signal</keyword>
<accession>A0A917G8N8</accession>
<evidence type="ECO:0000313" key="4">
    <source>
        <dbReference type="Proteomes" id="UP000654257"/>
    </source>
</evidence>
<sequence>MNLRRLVATSALVIASMGVYAGTAYADPTPPATTDGASDINYSAKVEGQGVVTTVDAGVFKVTDDGKSVELLDNKNNSVLVLPVSLNLNGIEFPFETTITNEGRTVTLFPNMAAPSIAPAETQVASPDENLKAMQNFTSQLGLASAIGGLTGTIIGAVVGGIIFPGVGLVTGAGVGGVLGTIAAGGPTLVIAGIDYLNTLNAAPGTTQWATK</sequence>
<evidence type="ECO:0000259" key="2">
    <source>
        <dbReference type="Pfam" id="PF26059"/>
    </source>
</evidence>
<feature type="chain" id="PRO_5038401626" description="DUF8020 domain-containing protein" evidence="1">
    <location>
        <begin position="22"/>
        <end position="212"/>
    </location>
</feature>
<dbReference type="InterPro" id="IPR058333">
    <property type="entry name" value="DUF8020"/>
</dbReference>
<organism evidence="3 4">
    <name type="scientific">Rhodococcoides trifolii</name>
    <dbReference type="NCBI Taxonomy" id="908250"/>
    <lineage>
        <taxon>Bacteria</taxon>
        <taxon>Bacillati</taxon>
        <taxon>Actinomycetota</taxon>
        <taxon>Actinomycetes</taxon>
        <taxon>Mycobacteriales</taxon>
        <taxon>Nocardiaceae</taxon>
        <taxon>Rhodococcoides</taxon>
    </lineage>
</organism>
<proteinExistence type="predicted"/>
<evidence type="ECO:0000313" key="3">
    <source>
        <dbReference type="EMBL" id="GGG28333.1"/>
    </source>
</evidence>